<sequence>MNRVLDSVLQAIGSTHLVRLDRLASEWGLSGGLYGKLEYLNPGFSKKDRIALRMIEEAEASGELSPGQNVVELTSGNTGTGLAIVCAVKGYPFTAVMSRGNSMERARMMSALGAEVVLVEQAPGSQPGQVSGIDLALVEEEAQRIVRERNAFRADQFALESNVRAHEFGTGREIWEQTEGRIDAFADFAGTGGSFAGCSRALKKLKPSIRCYVVEPDTAAFLAGRKVTNANHKIQGGGYSRDLPFIDPALVDGYLTVSSEEAAEGARALARLEGIFAGFSSGANLQAAAGLLRGKEYGKNVVFLVCDSGLKYLSTDLYR</sequence>
<feature type="domain" description="Tryptophan synthase beta chain-like PALP" evidence="4">
    <location>
        <begin position="9"/>
        <end position="307"/>
    </location>
</feature>
<dbReference type="OrthoDB" id="9808024at2"/>
<accession>A0A4R8M6P6</accession>
<dbReference type="InterPro" id="IPR050214">
    <property type="entry name" value="Cys_Synth/Cystath_Beta-Synth"/>
</dbReference>
<organism evidence="5 6">
    <name type="scientific">Aminivibrio pyruvatiphilus</name>
    <dbReference type="NCBI Taxonomy" id="1005740"/>
    <lineage>
        <taxon>Bacteria</taxon>
        <taxon>Thermotogati</taxon>
        <taxon>Synergistota</taxon>
        <taxon>Synergistia</taxon>
        <taxon>Synergistales</taxon>
        <taxon>Aminobacteriaceae</taxon>
        <taxon>Aminivibrio</taxon>
    </lineage>
</organism>
<dbReference type="AlphaFoldDB" id="A0A4R8M6P6"/>
<dbReference type="InterPro" id="IPR001926">
    <property type="entry name" value="TrpB-like_PALP"/>
</dbReference>
<gene>
    <name evidence="5" type="ORF">C8D99_11059</name>
</gene>
<dbReference type="SUPFAM" id="SSF53686">
    <property type="entry name" value="Tryptophan synthase beta subunit-like PLP-dependent enzymes"/>
    <property type="match status" value="1"/>
</dbReference>
<evidence type="ECO:0000256" key="3">
    <source>
        <dbReference type="ARBA" id="ARBA00022898"/>
    </source>
</evidence>
<name>A0A4R8M6P6_9BACT</name>
<evidence type="ECO:0000256" key="2">
    <source>
        <dbReference type="ARBA" id="ARBA00007103"/>
    </source>
</evidence>
<dbReference type="InterPro" id="IPR036052">
    <property type="entry name" value="TrpB-like_PALP_sf"/>
</dbReference>
<dbReference type="RefSeq" id="WP_133957775.1">
    <property type="nucleotide sequence ID" value="NZ_SORI01000010.1"/>
</dbReference>
<comment type="cofactor">
    <cofactor evidence="1">
        <name>pyridoxal 5'-phosphate</name>
        <dbReference type="ChEBI" id="CHEBI:597326"/>
    </cofactor>
</comment>
<dbReference type="GO" id="GO:0009069">
    <property type="term" value="P:serine family amino acid metabolic process"/>
    <property type="evidence" value="ECO:0007669"/>
    <property type="project" value="UniProtKB-ARBA"/>
</dbReference>
<dbReference type="GO" id="GO:0006534">
    <property type="term" value="P:cysteine metabolic process"/>
    <property type="evidence" value="ECO:0007669"/>
    <property type="project" value="UniProtKB-ARBA"/>
</dbReference>
<protein>
    <submittedName>
        <fullName evidence="5">Cysteine synthase A</fullName>
    </submittedName>
</protein>
<evidence type="ECO:0000313" key="5">
    <source>
        <dbReference type="EMBL" id="TDY59932.1"/>
    </source>
</evidence>
<evidence type="ECO:0000256" key="1">
    <source>
        <dbReference type="ARBA" id="ARBA00001933"/>
    </source>
</evidence>
<dbReference type="EMBL" id="SORI01000010">
    <property type="protein sequence ID" value="TDY59932.1"/>
    <property type="molecule type" value="Genomic_DNA"/>
</dbReference>
<proteinExistence type="inferred from homology"/>
<dbReference type="CDD" id="cd01561">
    <property type="entry name" value="CBS_like"/>
    <property type="match status" value="1"/>
</dbReference>
<reference evidence="5 6" key="1">
    <citation type="submission" date="2019-03" db="EMBL/GenBank/DDBJ databases">
        <title>Genomic Encyclopedia of Type Strains, Phase IV (KMG-IV): sequencing the most valuable type-strain genomes for metagenomic binning, comparative biology and taxonomic classification.</title>
        <authorList>
            <person name="Goeker M."/>
        </authorList>
    </citation>
    <scope>NUCLEOTIDE SEQUENCE [LARGE SCALE GENOMIC DNA]</scope>
    <source>
        <strain evidence="5 6">DSM 25964</strain>
    </source>
</reference>
<dbReference type="FunFam" id="3.40.50.1100:FF:000003">
    <property type="entry name" value="Cystathionine beta-synthase"/>
    <property type="match status" value="1"/>
</dbReference>
<dbReference type="Gene3D" id="3.40.50.1100">
    <property type="match status" value="2"/>
</dbReference>
<dbReference type="Proteomes" id="UP000295066">
    <property type="component" value="Unassembled WGS sequence"/>
</dbReference>
<comment type="similarity">
    <text evidence="2">Belongs to the cysteine synthase/cystathionine beta-synthase family.</text>
</comment>
<dbReference type="GO" id="GO:0044272">
    <property type="term" value="P:sulfur compound biosynthetic process"/>
    <property type="evidence" value="ECO:0007669"/>
    <property type="project" value="UniProtKB-ARBA"/>
</dbReference>
<keyword evidence="6" id="KW-1185">Reference proteome</keyword>
<evidence type="ECO:0000259" key="4">
    <source>
        <dbReference type="Pfam" id="PF00291"/>
    </source>
</evidence>
<evidence type="ECO:0000313" key="6">
    <source>
        <dbReference type="Proteomes" id="UP000295066"/>
    </source>
</evidence>
<dbReference type="Pfam" id="PF00291">
    <property type="entry name" value="PALP"/>
    <property type="match status" value="1"/>
</dbReference>
<comment type="caution">
    <text evidence="5">The sequence shown here is derived from an EMBL/GenBank/DDBJ whole genome shotgun (WGS) entry which is preliminary data.</text>
</comment>
<dbReference type="PANTHER" id="PTHR10314">
    <property type="entry name" value="CYSTATHIONINE BETA-SYNTHASE"/>
    <property type="match status" value="1"/>
</dbReference>
<keyword evidence="3" id="KW-0663">Pyridoxal phosphate</keyword>